<gene>
    <name evidence="12" type="ORF">H8L47_22050</name>
</gene>
<dbReference type="InterPro" id="IPR001431">
    <property type="entry name" value="Pept_M16_Zn_BS"/>
</dbReference>
<feature type="chain" id="PRO_5046468653" evidence="9">
    <location>
        <begin position="27"/>
        <end position="905"/>
    </location>
</feature>
<dbReference type="PROSITE" id="PS00143">
    <property type="entry name" value="INSULINASE"/>
    <property type="match status" value="1"/>
</dbReference>
<dbReference type="EMBL" id="JACOFX010000015">
    <property type="protein sequence ID" value="MBC3910252.1"/>
    <property type="molecule type" value="Genomic_DNA"/>
</dbReference>
<evidence type="ECO:0000256" key="7">
    <source>
        <dbReference type="ARBA" id="ARBA00023049"/>
    </source>
</evidence>
<comment type="cofactor">
    <cofactor evidence="1">
        <name>Zn(2+)</name>
        <dbReference type="ChEBI" id="CHEBI:29105"/>
    </cofactor>
</comment>
<dbReference type="InterPro" id="IPR007863">
    <property type="entry name" value="Peptidase_M16_C"/>
</dbReference>
<evidence type="ECO:0000259" key="11">
    <source>
        <dbReference type="Pfam" id="PF05193"/>
    </source>
</evidence>
<dbReference type="Gene3D" id="3.30.830.10">
    <property type="entry name" value="Metalloenzyme, LuxS/M16 peptidase-like"/>
    <property type="match status" value="4"/>
</dbReference>
<keyword evidence="5" id="KW-0378">Hydrolase</keyword>
<evidence type="ECO:0000256" key="5">
    <source>
        <dbReference type="ARBA" id="ARBA00022801"/>
    </source>
</evidence>
<reference evidence="12 13" key="1">
    <citation type="submission" date="2020-08" db="EMBL/GenBank/DDBJ databases">
        <title>Novel species isolated from subtropical streams in China.</title>
        <authorList>
            <person name="Lu H."/>
        </authorList>
    </citation>
    <scope>NUCLEOTIDE SEQUENCE [LARGE SCALE GENOMIC DNA]</scope>
    <source>
        <strain evidence="12 13">NL8W</strain>
    </source>
</reference>
<dbReference type="InterPro" id="IPR050626">
    <property type="entry name" value="Peptidase_M16"/>
</dbReference>
<dbReference type="InterPro" id="IPR011249">
    <property type="entry name" value="Metalloenz_LuxS/M16"/>
</dbReference>
<keyword evidence="3" id="KW-0645">Protease</keyword>
<accession>A0ABR6ZET7</accession>
<feature type="domain" description="Peptidase M16 N-terminal" evidence="10">
    <location>
        <begin position="54"/>
        <end position="199"/>
    </location>
</feature>
<dbReference type="RefSeq" id="WP_186955763.1">
    <property type="nucleotide sequence ID" value="NZ_JACOFX010000015.1"/>
</dbReference>
<feature type="domain" description="Peptidase M16 C-terminal" evidence="11">
    <location>
        <begin position="653"/>
        <end position="831"/>
    </location>
</feature>
<keyword evidence="7" id="KW-0482">Metalloprotease</keyword>
<evidence type="ECO:0000256" key="2">
    <source>
        <dbReference type="ARBA" id="ARBA00007261"/>
    </source>
</evidence>
<keyword evidence="6" id="KW-0862">Zinc</keyword>
<dbReference type="SUPFAM" id="SSF63411">
    <property type="entry name" value="LuxS/MPP-like metallohydrolase"/>
    <property type="match status" value="4"/>
</dbReference>
<comment type="caution">
    <text evidence="12">The sequence shown here is derived from an EMBL/GenBank/DDBJ whole genome shotgun (WGS) entry which is preliminary data.</text>
</comment>
<dbReference type="Pfam" id="PF05193">
    <property type="entry name" value="Peptidase_M16_C"/>
    <property type="match status" value="2"/>
</dbReference>
<organism evidence="12 13">
    <name type="scientific">Undibacterium umbellatum</name>
    <dbReference type="NCBI Taxonomy" id="2762300"/>
    <lineage>
        <taxon>Bacteria</taxon>
        <taxon>Pseudomonadati</taxon>
        <taxon>Pseudomonadota</taxon>
        <taxon>Betaproteobacteria</taxon>
        <taxon>Burkholderiales</taxon>
        <taxon>Oxalobacteraceae</taxon>
        <taxon>Undibacterium</taxon>
    </lineage>
</organism>
<keyword evidence="13" id="KW-1185">Reference proteome</keyword>
<evidence type="ECO:0000256" key="9">
    <source>
        <dbReference type="SAM" id="SignalP"/>
    </source>
</evidence>
<comment type="similarity">
    <text evidence="2 8">Belongs to the peptidase M16 family.</text>
</comment>
<evidence type="ECO:0000256" key="4">
    <source>
        <dbReference type="ARBA" id="ARBA00022723"/>
    </source>
</evidence>
<keyword evidence="9" id="KW-0732">Signal</keyword>
<evidence type="ECO:0000256" key="3">
    <source>
        <dbReference type="ARBA" id="ARBA00022670"/>
    </source>
</evidence>
<evidence type="ECO:0000259" key="10">
    <source>
        <dbReference type="Pfam" id="PF00675"/>
    </source>
</evidence>
<dbReference type="Pfam" id="PF00675">
    <property type="entry name" value="Peptidase_M16"/>
    <property type="match status" value="1"/>
</dbReference>
<name>A0ABR6ZET7_9BURK</name>
<dbReference type="PANTHER" id="PTHR43690:SF17">
    <property type="entry name" value="PROTEIN YHJJ"/>
    <property type="match status" value="1"/>
</dbReference>
<evidence type="ECO:0000256" key="8">
    <source>
        <dbReference type="RuleBase" id="RU004447"/>
    </source>
</evidence>
<dbReference type="PANTHER" id="PTHR43690">
    <property type="entry name" value="NARDILYSIN"/>
    <property type="match status" value="1"/>
</dbReference>
<evidence type="ECO:0000256" key="1">
    <source>
        <dbReference type="ARBA" id="ARBA00001947"/>
    </source>
</evidence>
<evidence type="ECO:0000313" key="13">
    <source>
        <dbReference type="Proteomes" id="UP000646911"/>
    </source>
</evidence>
<protein>
    <submittedName>
        <fullName evidence="12">Insulinase family protein</fullName>
    </submittedName>
</protein>
<feature type="signal peptide" evidence="9">
    <location>
        <begin position="1"/>
        <end position="26"/>
    </location>
</feature>
<dbReference type="InterPro" id="IPR011765">
    <property type="entry name" value="Pept_M16_N"/>
</dbReference>
<sequence length="905" mass="101306">MPHIKTPALAIVLAIHLLFSSSHAQAATSLQANVEKLSTVEGISEYRLPNGLKVLLMPDTSKSTTTVNMTYLAGSRNEGAGQTGHAHLLEHMLSKGSKKYPEISRQLTAKGMRSNAFTFPDYTQYFATFEANESELNWVLSMEADRMLNARFLKSELNTEMTVVRNELELRENNAYNTLVRRVQAVAFDWHGYGHSVIGEKSDIENVNIEQLQQLCRQFYRPDNAVLMVAGKFDASIALQAITRQFGAIPTPKSALPKIPTVEPAQQGERLVILRKKDNANPVILAYHSPSLLHPDYAALQFAANMLTSGRELRSQAGDLLPVNQGLGYHIEGIADNGLILLGYSNLAGSTDENTPKAVAKAIETFGKHAWTEQELDLFKSKYVNVFSSVMNNPHALSMRMSRYIAAGDWRLMFLEKDRVASMKTEQIQQAAQRYFVRENRTTGILLAEQKNVDTSMPAEPQVSDIMKDFSHVDEYAAVAEFNTSPENIQQSTRRIKIGNIETALLVKPTRGQEVVVDLVLHWGDEKSLANKRWIERLTRQVLLNGTGRYGKESLEAEREKARMRGRVTKFITDKSHLKQALKLMMLNLKEPSFAQATTAITSERNSWRNAGNTPEGMAKDALARHFNSYPMGDIRALETSQQVISELNAIKTTDLIDFHKQFYGASNGHMAIVGDFDIEEVKAVPEEEFKGWESKAAYQPAPFKFVDRSALRKFLDTPGKENGYFLGQLDLPVGINDADFLALNMASYLLGGHPIESRLGRRVRLKEGWSYGVTSSLSPYSTDAVSSWEITASAASPNIDKLQQAVLEEMQLLAANGFTQGELQATKSALRRLKLQARHNDDYLTTEWNALMHKGVDYSWQIRQDLALQNLSLEQLNQAVKKYLQPERWSIVTTGDASKIAKKQ</sequence>
<evidence type="ECO:0000256" key="6">
    <source>
        <dbReference type="ARBA" id="ARBA00022833"/>
    </source>
</evidence>
<keyword evidence="4" id="KW-0479">Metal-binding</keyword>
<proteinExistence type="inferred from homology"/>
<feature type="domain" description="Peptidase M16 C-terminal" evidence="11">
    <location>
        <begin position="206"/>
        <end position="380"/>
    </location>
</feature>
<evidence type="ECO:0000313" key="12">
    <source>
        <dbReference type="EMBL" id="MBC3910252.1"/>
    </source>
</evidence>
<dbReference type="Proteomes" id="UP000646911">
    <property type="component" value="Unassembled WGS sequence"/>
</dbReference>